<dbReference type="InterPro" id="IPR027417">
    <property type="entry name" value="P-loop_NTPase"/>
</dbReference>
<sequence length="93" mass="10685">MKCRLQNTRAQVLMPNTDHETDAVIQETLRRELSDVTLITVAHRLATVIDFDRIVEFDSPKQLLENERGMFRALVDGSADRKKLYATVKEKAL</sequence>
<evidence type="ECO:0000313" key="3">
    <source>
        <dbReference type="EMBL" id="KAF5389224.1"/>
    </source>
</evidence>
<keyword evidence="2" id="KW-0067">ATP-binding</keyword>
<keyword evidence="1" id="KW-0547">Nucleotide-binding</keyword>
<dbReference type="GO" id="GO:0042626">
    <property type="term" value="F:ATPase-coupled transmembrane transporter activity"/>
    <property type="evidence" value="ECO:0007669"/>
    <property type="project" value="TreeGrafter"/>
</dbReference>
<dbReference type="InterPro" id="IPR050173">
    <property type="entry name" value="ABC_transporter_C-like"/>
</dbReference>
<comment type="caution">
    <text evidence="3">The sequence shown here is derived from an EMBL/GenBank/DDBJ whole genome shotgun (WGS) entry which is preliminary data.</text>
</comment>
<dbReference type="EMBL" id="JAACJN010000023">
    <property type="protein sequence ID" value="KAF5389224.1"/>
    <property type="molecule type" value="Genomic_DNA"/>
</dbReference>
<keyword evidence="4" id="KW-1185">Reference proteome</keyword>
<protein>
    <recommendedName>
        <fullName evidence="5">ABC transporter domain-containing protein</fullName>
    </recommendedName>
</protein>
<dbReference type="Gene3D" id="3.40.50.300">
    <property type="entry name" value="P-loop containing nucleotide triphosphate hydrolases"/>
    <property type="match status" value="1"/>
</dbReference>
<dbReference type="GO" id="GO:0016020">
    <property type="term" value="C:membrane"/>
    <property type="evidence" value="ECO:0007669"/>
    <property type="project" value="TreeGrafter"/>
</dbReference>
<evidence type="ECO:0008006" key="5">
    <source>
        <dbReference type="Google" id="ProtNLM"/>
    </source>
</evidence>
<dbReference type="AlphaFoldDB" id="A0A8H5HTY9"/>
<accession>A0A8H5HTY9</accession>
<name>A0A8H5HTY9_9AGAR</name>
<organism evidence="3 4">
    <name type="scientific">Collybiopsis confluens</name>
    <dbReference type="NCBI Taxonomy" id="2823264"/>
    <lineage>
        <taxon>Eukaryota</taxon>
        <taxon>Fungi</taxon>
        <taxon>Dikarya</taxon>
        <taxon>Basidiomycota</taxon>
        <taxon>Agaricomycotina</taxon>
        <taxon>Agaricomycetes</taxon>
        <taxon>Agaricomycetidae</taxon>
        <taxon>Agaricales</taxon>
        <taxon>Marasmiineae</taxon>
        <taxon>Omphalotaceae</taxon>
        <taxon>Collybiopsis</taxon>
    </lineage>
</organism>
<dbReference type="Proteomes" id="UP000518752">
    <property type="component" value="Unassembled WGS sequence"/>
</dbReference>
<dbReference type="GO" id="GO:0005524">
    <property type="term" value="F:ATP binding"/>
    <property type="evidence" value="ECO:0007669"/>
    <property type="project" value="UniProtKB-KW"/>
</dbReference>
<evidence type="ECO:0000313" key="4">
    <source>
        <dbReference type="Proteomes" id="UP000518752"/>
    </source>
</evidence>
<reference evidence="3 4" key="1">
    <citation type="journal article" date="2020" name="ISME J.">
        <title>Uncovering the hidden diversity of litter-decomposition mechanisms in mushroom-forming fungi.</title>
        <authorList>
            <person name="Floudas D."/>
            <person name="Bentzer J."/>
            <person name="Ahren D."/>
            <person name="Johansson T."/>
            <person name="Persson P."/>
            <person name="Tunlid A."/>
        </authorList>
    </citation>
    <scope>NUCLEOTIDE SEQUENCE [LARGE SCALE GENOMIC DNA]</scope>
    <source>
        <strain evidence="3 4">CBS 406.79</strain>
    </source>
</reference>
<proteinExistence type="predicted"/>
<evidence type="ECO:0000256" key="2">
    <source>
        <dbReference type="ARBA" id="ARBA00022840"/>
    </source>
</evidence>
<gene>
    <name evidence="3" type="ORF">D9757_003458</name>
</gene>
<dbReference type="PANTHER" id="PTHR24223">
    <property type="entry name" value="ATP-BINDING CASSETTE SUB-FAMILY C"/>
    <property type="match status" value="1"/>
</dbReference>
<evidence type="ECO:0000256" key="1">
    <source>
        <dbReference type="ARBA" id="ARBA00022741"/>
    </source>
</evidence>
<dbReference type="SUPFAM" id="SSF52540">
    <property type="entry name" value="P-loop containing nucleoside triphosphate hydrolases"/>
    <property type="match status" value="1"/>
</dbReference>